<proteinExistence type="predicted"/>
<dbReference type="InterPro" id="IPR021109">
    <property type="entry name" value="Peptidase_aspartic_dom_sf"/>
</dbReference>
<evidence type="ECO:0000313" key="8">
    <source>
        <dbReference type="EMBL" id="CAB0012170.1"/>
    </source>
</evidence>
<dbReference type="EMBL" id="CADCXU010025054">
    <property type="protein sequence ID" value="CAB0012170.1"/>
    <property type="molecule type" value="Genomic_DNA"/>
</dbReference>
<reference evidence="8 9" key="1">
    <citation type="submission" date="2020-02" db="EMBL/GenBank/DDBJ databases">
        <authorList>
            <person name="Ferguson B K."/>
        </authorList>
    </citation>
    <scope>NUCLEOTIDE SEQUENCE [LARGE SCALE GENOMIC DNA]</scope>
</reference>
<keyword evidence="2" id="KW-0548">Nucleotidyltransferase</keyword>
<keyword evidence="5" id="KW-0862">Zinc</keyword>
<dbReference type="PROSITE" id="PS50158">
    <property type="entry name" value="ZF_CCHC"/>
    <property type="match status" value="1"/>
</dbReference>
<protein>
    <recommendedName>
        <fullName evidence="7">CCHC-type domain-containing protein</fullName>
    </recommendedName>
</protein>
<sequence>MLSEKGLTFESAVKIVTEAELVSEQARVMEDGAQQHNEIYQVKGRSYPTGQASTYRQQKHSSNGRGPHPVPAPQGKQSSFQGSNSTYNSNKNIKNYRNKSGGIRKCTNCARFHANDPDQCPAQNWVCFACNRRGHTAKCCRTNNVHFLELEEQSINQIADDKGPLFTRVRVNGVEIFFECDTGCARTLIPSFVFNKFFQNEKLSPVTTNLVAANGQSLTILGEITVSVTCRDKCIKLSLIVAGKELKRSLLGRDWLAELKPNWRNAVLPVENSDASSSAEEMTASVSERKAADS</sequence>
<dbReference type="PANTHER" id="PTHR37984">
    <property type="entry name" value="PROTEIN CBG26694"/>
    <property type="match status" value="1"/>
</dbReference>
<dbReference type="GO" id="GO:0004519">
    <property type="term" value="F:endonuclease activity"/>
    <property type="evidence" value="ECO:0007669"/>
    <property type="project" value="UniProtKB-KW"/>
</dbReference>
<evidence type="ECO:0000256" key="4">
    <source>
        <dbReference type="ARBA" id="ARBA00022759"/>
    </source>
</evidence>
<organism evidence="8 9">
    <name type="scientific">Nesidiocoris tenuis</name>
    <dbReference type="NCBI Taxonomy" id="355587"/>
    <lineage>
        <taxon>Eukaryota</taxon>
        <taxon>Metazoa</taxon>
        <taxon>Ecdysozoa</taxon>
        <taxon>Arthropoda</taxon>
        <taxon>Hexapoda</taxon>
        <taxon>Insecta</taxon>
        <taxon>Pterygota</taxon>
        <taxon>Neoptera</taxon>
        <taxon>Paraneoptera</taxon>
        <taxon>Hemiptera</taxon>
        <taxon>Heteroptera</taxon>
        <taxon>Panheteroptera</taxon>
        <taxon>Cimicomorpha</taxon>
        <taxon>Miridae</taxon>
        <taxon>Dicyphina</taxon>
        <taxon>Nesidiocoris</taxon>
    </lineage>
</organism>
<feature type="region of interest" description="Disordered" evidence="6">
    <location>
        <begin position="50"/>
        <end position="96"/>
    </location>
</feature>
<feature type="compositionally biased region" description="Polar residues" evidence="6">
    <location>
        <begin position="50"/>
        <end position="64"/>
    </location>
</feature>
<keyword evidence="9" id="KW-1185">Reference proteome</keyword>
<name>A0A6H5H954_9HEMI</name>
<dbReference type="InterPro" id="IPR001878">
    <property type="entry name" value="Znf_CCHC"/>
</dbReference>
<accession>A0A6H5H954</accession>
<evidence type="ECO:0000313" key="9">
    <source>
        <dbReference type="Proteomes" id="UP000479000"/>
    </source>
</evidence>
<dbReference type="GO" id="GO:0016779">
    <property type="term" value="F:nucleotidyltransferase activity"/>
    <property type="evidence" value="ECO:0007669"/>
    <property type="project" value="UniProtKB-KW"/>
</dbReference>
<dbReference type="AlphaFoldDB" id="A0A6H5H954"/>
<feature type="compositionally biased region" description="Polar residues" evidence="6">
    <location>
        <begin position="75"/>
        <end position="95"/>
    </location>
</feature>
<feature type="domain" description="CCHC-type" evidence="7">
    <location>
        <begin position="127"/>
        <end position="141"/>
    </location>
</feature>
<dbReference type="PANTHER" id="PTHR37984:SF5">
    <property type="entry name" value="PROTEIN NYNRIN-LIKE"/>
    <property type="match status" value="1"/>
</dbReference>
<feature type="compositionally biased region" description="Polar residues" evidence="6">
    <location>
        <begin position="273"/>
        <end position="286"/>
    </location>
</feature>
<dbReference type="GO" id="GO:0003676">
    <property type="term" value="F:nucleic acid binding"/>
    <property type="evidence" value="ECO:0007669"/>
    <property type="project" value="InterPro"/>
</dbReference>
<dbReference type="Gene3D" id="2.40.70.10">
    <property type="entry name" value="Acid Proteases"/>
    <property type="match status" value="1"/>
</dbReference>
<dbReference type="InterPro" id="IPR050951">
    <property type="entry name" value="Retrovirus_Pol_polyprotein"/>
</dbReference>
<keyword evidence="5" id="KW-0863">Zinc-finger</keyword>
<evidence type="ECO:0000256" key="1">
    <source>
        <dbReference type="ARBA" id="ARBA00022679"/>
    </source>
</evidence>
<feature type="non-terminal residue" evidence="8">
    <location>
        <position position="294"/>
    </location>
</feature>
<keyword evidence="5" id="KW-0479">Metal-binding</keyword>
<dbReference type="Proteomes" id="UP000479000">
    <property type="component" value="Unassembled WGS sequence"/>
</dbReference>
<keyword evidence="1" id="KW-0808">Transferase</keyword>
<keyword evidence="4" id="KW-0255">Endonuclease</keyword>
<evidence type="ECO:0000256" key="6">
    <source>
        <dbReference type="SAM" id="MobiDB-lite"/>
    </source>
</evidence>
<dbReference type="OrthoDB" id="6740364at2759"/>
<keyword evidence="4" id="KW-0378">Hydrolase</keyword>
<evidence type="ECO:0000256" key="2">
    <source>
        <dbReference type="ARBA" id="ARBA00022695"/>
    </source>
</evidence>
<dbReference type="SUPFAM" id="SSF50630">
    <property type="entry name" value="Acid proteases"/>
    <property type="match status" value="1"/>
</dbReference>
<dbReference type="GO" id="GO:0008270">
    <property type="term" value="F:zinc ion binding"/>
    <property type="evidence" value="ECO:0007669"/>
    <property type="project" value="UniProtKB-KW"/>
</dbReference>
<gene>
    <name evidence="8" type="ORF">NTEN_LOCUS16952</name>
</gene>
<keyword evidence="3" id="KW-0540">Nuclease</keyword>
<evidence type="ECO:0000256" key="3">
    <source>
        <dbReference type="ARBA" id="ARBA00022722"/>
    </source>
</evidence>
<evidence type="ECO:0000256" key="5">
    <source>
        <dbReference type="PROSITE-ProRule" id="PRU00047"/>
    </source>
</evidence>
<feature type="region of interest" description="Disordered" evidence="6">
    <location>
        <begin position="272"/>
        <end position="294"/>
    </location>
</feature>
<evidence type="ECO:0000259" key="7">
    <source>
        <dbReference type="PROSITE" id="PS50158"/>
    </source>
</evidence>